<dbReference type="EMBL" id="JANAKD010000746">
    <property type="protein sequence ID" value="KAJ3489272.1"/>
    <property type="molecule type" value="Genomic_DNA"/>
</dbReference>
<dbReference type="Proteomes" id="UP001148737">
    <property type="component" value="Unassembled WGS sequence"/>
</dbReference>
<proteinExistence type="predicted"/>
<organism evidence="1 2">
    <name type="scientific">Lecanicillium saksenae</name>
    <dbReference type="NCBI Taxonomy" id="468837"/>
    <lineage>
        <taxon>Eukaryota</taxon>
        <taxon>Fungi</taxon>
        <taxon>Dikarya</taxon>
        <taxon>Ascomycota</taxon>
        <taxon>Pezizomycotina</taxon>
        <taxon>Sordariomycetes</taxon>
        <taxon>Hypocreomycetidae</taxon>
        <taxon>Hypocreales</taxon>
        <taxon>Cordycipitaceae</taxon>
        <taxon>Lecanicillium</taxon>
    </lineage>
</organism>
<reference evidence="1" key="1">
    <citation type="submission" date="2022-07" db="EMBL/GenBank/DDBJ databases">
        <title>Genome Sequence of Lecanicillium saksenae.</title>
        <authorList>
            <person name="Buettner E."/>
        </authorList>
    </citation>
    <scope>NUCLEOTIDE SEQUENCE</scope>
    <source>
        <strain evidence="1">VT-O1</strain>
    </source>
</reference>
<gene>
    <name evidence="1" type="ORF">NLG97_g6034</name>
</gene>
<sequence length="296" mass="34281">MLNFANNLLCSLEQISFNTSTIIFWALDDGAETIFHRRGYATYRDATLFSASGNENEHGVTAAYRRMMLQRPIFFRDVLSAGFDILMLDADIVFWQSPLVIVPEDANRHDIDMVYSTDAREFYTTHDAFEDSGRRGSLMPPICNGMFWMKSSRETVSLWSEMLDVFAAPWWQMGLYRYLWFQDDQRGVDVLLNDGRAQVVPPFPRGITHAMVPNRDDSGKKLNVRLLDQTQVANGQLFMFREAEYEANLEKIRVQGNDRISVHMNWNTHRISKADGAKEKGIYYLDDNDECTFLHR</sequence>
<evidence type="ECO:0000313" key="1">
    <source>
        <dbReference type="EMBL" id="KAJ3489272.1"/>
    </source>
</evidence>
<name>A0ACC1QQR9_9HYPO</name>
<protein>
    <submittedName>
        <fullName evidence="1">Uncharacterized protein</fullName>
    </submittedName>
</protein>
<comment type="caution">
    <text evidence="1">The sequence shown here is derived from an EMBL/GenBank/DDBJ whole genome shotgun (WGS) entry which is preliminary data.</text>
</comment>
<accession>A0ACC1QQR9</accession>
<keyword evidence="2" id="KW-1185">Reference proteome</keyword>
<evidence type="ECO:0000313" key="2">
    <source>
        <dbReference type="Proteomes" id="UP001148737"/>
    </source>
</evidence>